<dbReference type="PANTHER" id="PTHR35526">
    <property type="entry name" value="ANTI-SIGMA-F FACTOR RSBW-RELATED"/>
    <property type="match status" value="1"/>
</dbReference>
<gene>
    <name evidence="3" type="ORF">GCM10023191_044540</name>
</gene>
<evidence type="ECO:0000313" key="3">
    <source>
        <dbReference type="EMBL" id="GAA4498779.1"/>
    </source>
</evidence>
<dbReference type="InterPro" id="IPR036890">
    <property type="entry name" value="HATPase_C_sf"/>
</dbReference>
<dbReference type="SUPFAM" id="SSF55874">
    <property type="entry name" value="ATPase domain of HSP90 chaperone/DNA topoisomerase II/histidine kinase"/>
    <property type="match status" value="1"/>
</dbReference>
<keyword evidence="3" id="KW-0547">Nucleotide-binding</keyword>
<sequence length="165" mass="17956">MNLPPPSETTGIPLNDQGWDDWLRPFDGTPWSNGGRPLVAAQDLPSEAASPGIARNVTKDTLTRWSLGDFYDDAAVVVSELVTNAIRYGLCPTAHDPLRLVLARYESQLVCMVTDPTDTAPKMQDPDWVAETGRGLHIIEAISRAWGWTPLLGGGKAVWASFSII</sequence>
<accession>A0ABP8Q7D1</accession>
<comment type="caution">
    <text evidence="3">The sequence shown here is derived from an EMBL/GenBank/DDBJ whole genome shotgun (WGS) entry which is preliminary data.</text>
</comment>
<evidence type="ECO:0000259" key="2">
    <source>
        <dbReference type="Pfam" id="PF13581"/>
    </source>
</evidence>
<dbReference type="Gene3D" id="3.30.565.10">
    <property type="entry name" value="Histidine kinase-like ATPase, C-terminal domain"/>
    <property type="match status" value="1"/>
</dbReference>
<organism evidence="3 4">
    <name type="scientific">Actinoallomurus oryzae</name>
    <dbReference type="NCBI Taxonomy" id="502180"/>
    <lineage>
        <taxon>Bacteria</taxon>
        <taxon>Bacillati</taxon>
        <taxon>Actinomycetota</taxon>
        <taxon>Actinomycetes</taxon>
        <taxon>Streptosporangiales</taxon>
        <taxon>Thermomonosporaceae</taxon>
        <taxon>Actinoallomurus</taxon>
    </lineage>
</organism>
<proteinExistence type="predicted"/>
<dbReference type="Proteomes" id="UP001500503">
    <property type="component" value="Unassembled WGS sequence"/>
</dbReference>
<keyword evidence="3" id="KW-0067">ATP-binding</keyword>
<dbReference type="EMBL" id="BAABHF010000024">
    <property type="protein sequence ID" value="GAA4498779.1"/>
    <property type="molecule type" value="Genomic_DNA"/>
</dbReference>
<keyword evidence="1" id="KW-0723">Serine/threonine-protein kinase</keyword>
<name>A0ABP8Q7D1_9ACTN</name>
<dbReference type="CDD" id="cd16936">
    <property type="entry name" value="HATPase_RsbW-like"/>
    <property type="match status" value="1"/>
</dbReference>
<reference evidence="4" key="1">
    <citation type="journal article" date="2019" name="Int. J. Syst. Evol. Microbiol.">
        <title>The Global Catalogue of Microorganisms (GCM) 10K type strain sequencing project: providing services to taxonomists for standard genome sequencing and annotation.</title>
        <authorList>
            <consortium name="The Broad Institute Genomics Platform"/>
            <consortium name="The Broad Institute Genome Sequencing Center for Infectious Disease"/>
            <person name="Wu L."/>
            <person name="Ma J."/>
        </authorList>
    </citation>
    <scope>NUCLEOTIDE SEQUENCE [LARGE SCALE GENOMIC DNA]</scope>
    <source>
        <strain evidence="4">JCM 17933</strain>
    </source>
</reference>
<keyword evidence="1" id="KW-0808">Transferase</keyword>
<dbReference type="GO" id="GO:0005524">
    <property type="term" value="F:ATP binding"/>
    <property type="evidence" value="ECO:0007669"/>
    <property type="project" value="UniProtKB-KW"/>
</dbReference>
<dbReference type="Pfam" id="PF13581">
    <property type="entry name" value="HATPase_c_2"/>
    <property type="match status" value="1"/>
</dbReference>
<dbReference type="PANTHER" id="PTHR35526:SF3">
    <property type="entry name" value="ANTI-SIGMA-F FACTOR RSBW"/>
    <property type="match status" value="1"/>
</dbReference>
<evidence type="ECO:0000256" key="1">
    <source>
        <dbReference type="ARBA" id="ARBA00022527"/>
    </source>
</evidence>
<evidence type="ECO:0000313" key="4">
    <source>
        <dbReference type="Proteomes" id="UP001500503"/>
    </source>
</evidence>
<keyword evidence="4" id="KW-1185">Reference proteome</keyword>
<protein>
    <submittedName>
        <fullName evidence="3">ATP-binding protein</fullName>
    </submittedName>
</protein>
<dbReference type="InterPro" id="IPR050267">
    <property type="entry name" value="Anti-sigma-factor_SerPK"/>
</dbReference>
<feature type="domain" description="Histidine kinase/HSP90-like ATPase" evidence="2">
    <location>
        <begin position="52"/>
        <end position="148"/>
    </location>
</feature>
<keyword evidence="1" id="KW-0418">Kinase</keyword>
<dbReference type="InterPro" id="IPR003594">
    <property type="entry name" value="HATPase_dom"/>
</dbReference>